<feature type="region of interest" description="Disordered" evidence="1">
    <location>
        <begin position="201"/>
        <end position="226"/>
    </location>
</feature>
<dbReference type="EMBL" id="CABITT030000001">
    <property type="protein sequence ID" value="VVA92265.1"/>
    <property type="molecule type" value="Genomic_DNA"/>
</dbReference>
<dbReference type="AlphaFoldDB" id="A0A565AUL7"/>
<evidence type="ECO:0000256" key="1">
    <source>
        <dbReference type="SAM" id="MobiDB-lite"/>
    </source>
</evidence>
<comment type="caution">
    <text evidence="2">The sequence shown here is derived from an EMBL/GenBank/DDBJ whole genome shotgun (WGS) entry which is preliminary data.</text>
</comment>
<dbReference type="PANTHER" id="PTHR35692:SF1">
    <property type="entry name" value="F26F24.11"/>
    <property type="match status" value="1"/>
</dbReference>
<protein>
    <submittedName>
        <fullName evidence="2">Uncharacterized protein</fullName>
    </submittedName>
</protein>
<evidence type="ECO:0000313" key="3">
    <source>
        <dbReference type="Proteomes" id="UP000489600"/>
    </source>
</evidence>
<keyword evidence="3" id="KW-1185">Reference proteome</keyword>
<reference evidence="2" key="1">
    <citation type="submission" date="2019-07" db="EMBL/GenBank/DDBJ databases">
        <authorList>
            <person name="Dittberner H."/>
        </authorList>
    </citation>
    <scope>NUCLEOTIDE SEQUENCE [LARGE SCALE GENOMIC DNA]</scope>
</reference>
<gene>
    <name evidence="2" type="ORF">ANE_LOCUS2710</name>
</gene>
<organism evidence="2 3">
    <name type="scientific">Arabis nemorensis</name>
    <dbReference type="NCBI Taxonomy" id="586526"/>
    <lineage>
        <taxon>Eukaryota</taxon>
        <taxon>Viridiplantae</taxon>
        <taxon>Streptophyta</taxon>
        <taxon>Embryophyta</taxon>
        <taxon>Tracheophyta</taxon>
        <taxon>Spermatophyta</taxon>
        <taxon>Magnoliopsida</taxon>
        <taxon>eudicotyledons</taxon>
        <taxon>Gunneridae</taxon>
        <taxon>Pentapetalae</taxon>
        <taxon>rosids</taxon>
        <taxon>malvids</taxon>
        <taxon>Brassicales</taxon>
        <taxon>Brassicaceae</taxon>
        <taxon>Arabideae</taxon>
        <taxon>Arabis</taxon>
    </lineage>
</organism>
<name>A0A565AUL7_9BRAS</name>
<dbReference type="PANTHER" id="PTHR35692">
    <property type="entry name" value="F26F24.11"/>
    <property type="match status" value="1"/>
</dbReference>
<sequence length="259" mass="28440">MADFGYLSGKDDTAAVDDLLSQAKDLYVLEQVAAINCSSFTDSSLPTNLETRFRRLKSLPVSSSSKKKLLLSHSKTMASSRSAFPGHEKQNFSGNLLGIPSVNSGFEKDFTDSEKIGSSFSRESIEPNLSVNSTTTMKLLLPKEKSRISSSSFTSIDLSSPSSNLDAEKSKSKSKFSVSWFGKLSSSPSKAMGGCLWCTPSRSSSNSNKTKKSSKSPEELRAEEHRNKMKIAMKESKGEVNRLVRRSKCVRGPFWFLLC</sequence>
<dbReference type="OrthoDB" id="1936256at2759"/>
<dbReference type="Proteomes" id="UP000489600">
    <property type="component" value="Unassembled WGS sequence"/>
</dbReference>
<evidence type="ECO:0000313" key="2">
    <source>
        <dbReference type="EMBL" id="VVA92265.1"/>
    </source>
</evidence>
<accession>A0A565AUL7</accession>
<proteinExistence type="predicted"/>
<feature type="compositionally biased region" description="Basic and acidic residues" evidence="1">
    <location>
        <begin position="215"/>
        <end position="226"/>
    </location>
</feature>